<dbReference type="NCBIfam" id="TIGR00667">
    <property type="entry name" value="aat"/>
    <property type="match status" value="1"/>
</dbReference>
<keyword evidence="3 4" id="KW-0012">Acyltransferase</keyword>
<dbReference type="EMBL" id="CP020612">
    <property type="protein sequence ID" value="ARJ70553.1"/>
    <property type="molecule type" value="Genomic_DNA"/>
</dbReference>
<dbReference type="Pfam" id="PF03588">
    <property type="entry name" value="Leu_Phe_trans"/>
    <property type="match status" value="1"/>
</dbReference>
<evidence type="ECO:0000256" key="3">
    <source>
        <dbReference type="ARBA" id="ARBA00023315"/>
    </source>
</evidence>
<dbReference type="PANTHER" id="PTHR30098:SF2">
    <property type="entry name" value="LEUCYL_PHENYLALANYL-TRNA--PROTEIN TRANSFERASE"/>
    <property type="match status" value="1"/>
</dbReference>
<dbReference type="RefSeq" id="WP_085378611.1">
    <property type="nucleotide sequence ID" value="NZ_CP020612.1"/>
</dbReference>
<accession>A0A1W6D096</accession>
<name>A0A1W6D096_9RHOB</name>
<proteinExistence type="inferred from homology"/>
<evidence type="ECO:0000256" key="4">
    <source>
        <dbReference type="HAMAP-Rule" id="MF_00688"/>
    </source>
</evidence>
<evidence type="ECO:0000313" key="5">
    <source>
        <dbReference type="EMBL" id="ARJ70553.1"/>
    </source>
</evidence>
<organism evidence="5 6">
    <name type="scientific">Paracoccus contaminans</name>
    <dbReference type="NCBI Taxonomy" id="1945662"/>
    <lineage>
        <taxon>Bacteria</taxon>
        <taxon>Pseudomonadati</taxon>
        <taxon>Pseudomonadota</taxon>
        <taxon>Alphaproteobacteria</taxon>
        <taxon>Rhodobacterales</taxon>
        <taxon>Paracoccaceae</taxon>
        <taxon>Paracoccus</taxon>
    </lineage>
</organism>
<dbReference type="InterPro" id="IPR016181">
    <property type="entry name" value="Acyl_CoA_acyltransferase"/>
</dbReference>
<comment type="subcellular location">
    <subcellularLocation>
        <location evidence="4">Cytoplasm</location>
    </subcellularLocation>
</comment>
<dbReference type="HAMAP" id="MF_00688">
    <property type="entry name" value="Leu_Phe_trans"/>
    <property type="match status" value="1"/>
</dbReference>
<dbReference type="Gene3D" id="3.40.630.70">
    <property type="entry name" value="Leucyl/phenylalanyl-tRNA-protein transferase, C-terminal domain"/>
    <property type="match status" value="1"/>
</dbReference>
<dbReference type="InterPro" id="IPR004616">
    <property type="entry name" value="Leu/Phe-tRNA_Trfase"/>
</dbReference>
<sequence length="215" mass="22986">MIASTRLTPAELLAGYANGIFPMAGSAGDPGLSWFNPPRRGILPVGGVHASRSLLRELARGGWTADAAPRFDLIVDHCANRPETWINAPLRALYAALHEAGHAHALAVYKGGVLAGGLFGVSLGGAFFGESMFSTQASGSRIALLWLSDHLDRCGFTLLDTQYRSAHLASMGGLEIPRPVYQARLAEALQLTVRFDERPLQDAAGLLDTLRARRA</sequence>
<evidence type="ECO:0000313" key="6">
    <source>
        <dbReference type="Proteomes" id="UP000193017"/>
    </source>
</evidence>
<dbReference type="KEGG" id="pcon:B0A89_13870"/>
<dbReference type="InterPro" id="IPR042203">
    <property type="entry name" value="Leu/Phe-tRNA_Trfase_C"/>
</dbReference>
<keyword evidence="1 4" id="KW-0963">Cytoplasm</keyword>
<comment type="similarity">
    <text evidence="4">Belongs to the L/F-transferase family.</text>
</comment>
<evidence type="ECO:0000256" key="2">
    <source>
        <dbReference type="ARBA" id="ARBA00022679"/>
    </source>
</evidence>
<comment type="catalytic activity">
    <reaction evidence="4">
        <text>N-terminal L-arginyl-[protein] + L-leucyl-tRNA(Leu) = N-terminal L-leucyl-L-arginyl-[protein] + tRNA(Leu) + H(+)</text>
        <dbReference type="Rhea" id="RHEA:50416"/>
        <dbReference type="Rhea" id="RHEA-COMP:9613"/>
        <dbReference type="Rhea" id="RHEA-COMP:9622"/>
        <dbReference type="Rhea" id="RHEA-COMP:12672"/>
        <dbReference type="Rhea" id="RHEA-COMP:12673"/>
        <dbReference type="ChEBI" id="CHEBI:15378"/>
        <dbReference type="ChEBI" id="CHEBI:64719"/>
        <dbReference type="ChEBI" id="CHEBI:78442"/>
        <dbReference type="ChEBI" id="CHEBI:78494"/>
        <dbReference type="ChEBI" id="CHEBI:133044"/>
        <dbReference type="EC" id="2.3.2.6"/>
    </reaction>
</comment>
<dbReference type="SUPFAM" id="SSF55729">
    <property type="entry name" value="Acyl-CoA N-acyltransferases (Nat)"/>
    <property type="match status" value="1"/>
</dbReference>
<dbReference type="OrthoDB" id="9790282at2"/>
<gene>
    <name evidence="4" type="primary">aat</name>
    <name evidence="5" type="ORF">B0A89_13870</name>
</gene>
<dbReference type="Proteomes" id="UP000193017">
    <property type="component" value="Chromosome"/>
</dbReference>
<dbReference type="GO" id="GO:0005737">
    <property type="term" value="C:cytoplasm"/>
    <property type="evidence" value="ECO:0007669"/>
    <property type="project" value="UniProtKB-SubCell"/>
</dbReference>
<dbReference type="EC" id="2.3.2.6" evidence="4"/>
<dbReference type="STRING" id="1945662.B0A89_13870"/>
<dbReference type="GO" id="GO:0008914">
    <property type="term" value="F:leucyl-tRNA--protein transferase activity"/>
    <property type="evidence" value="ECO:0007669"/>
    <property type="project" value="UniProtKB-UniRule"/>
</dbReference>
<dbReference type="PANTHER" id="PTHR30098">
    <property type="entry name" value="LEUCYL/PHENYLALANYL-TRNA--PROTEIN TRANSFERASE"/>
    <property type="match status" value="1"/>
</dbReference>
<keyword evidence="2 4" id="KW-0808">Transferase</keyword>
<dbReference type="GO" id="GO:0030163">
    <property type="term" value="P:protein catabolic process"/>
    <property type="evidence" value="ECO:0007669"/>
    <property type="project" value="UniProtKB-UniRule"/>
</dbReference>
<reference evidence="5 6" key="1">
    <citation type="submission" date="2017-03" db="EMBL/GenBank/DDBJ databases">
        <title>Genome sequence of Paracoccus contaminans isolated from a water microcosm.</title>
        <authorList>
            <person name="Aurass P."/>
            <person name="Karste S."/>
            <person name="Trost E."/>
            <person name="Glaeser S.P."/>
            <person name="Kaempfer P."/>
            <person name="Flieger A."/>
        </authorList>
    </citation>
    <scope>NUCLEOTIDE SEQUENCE [LARGE SCALE GENOMIC DNA]</scope>
    <source>
        <strain evidence="6">RKI 16-01929T\LMG 29738T\CCM 8701T\CIP 111112T</strain>
    </source>
</reference>
<keyword evidence="6" id="KW-1185">Reference proteome</keyword>
<dbReference type="AlphaFoldDB" id="A0A1W6D096"/>
<comment type="function">
    <text evidence="4">Functions in the N-end rule pathway of protein degradation where it conjugates Leu, Phe and, less efficiently, Met from aminoacyl-tRNAs to the N-termini of proteins containing an N-terminal arginine or lysine.</text>
</comment>
<evidence type="ECO:0000256" key="1">
    <source>
        <dbReference type="ARBA" id="ARBA00022490"/>
    </source>
</evidence>
<comment type="catalytic activity">
    <reaction evidence="4">
        <text>N-terminal L-lysyl-[protein] + L-leucyl-tRNA(Leu) = N-terminal L-leucyl-L-lysyl-[protein] + tRNA(Leu) + H(+)</text>
        <dbReference type="Rhea" id="RHEA:12340"/>
        <dbReference type="Rhea" id="RHEA-COMP:9613"/>
        <dbReference type="Rhea" id="RHEA-COMP:9622"/>
        <dbReference type="Rhea" id="RHEA-COMP:12670"/>
        <dbReference type="Rhea" id="RHEA-COMP:12671"/>
        <dbReference type="ChEBI" id="CHEBI:15378"/>
        <dbReference type="ChEBI" id="CHEBI:65249"/>
        <dbReference type="ChEBI" id="CHEBI:78442"/>
        <dbReference type="ChEBI" id="CHEBI:78494"/>
        <dbReference type="ChEBI" id="CHEBI:133043"/>
        <dbReference type="EC" id="2.3.2.6"/>
    </reaction>
</comment>
<protein>
    <recommendedName>
        <fullName evidence="4">Leucyl/phenylalanyl-tRNA--protein transferase</fullName>
        <ecNumber evidence="4">2.3.2.6</ecNumber>
    </recommendedName>
    <alternativeName>
        <fullName evidence="4">L/F-transferase</fullName>
    </alternativeName>
    <alternativeName>
        <fullName evidence="4">Leucyltransferase</fullName>
    </alternativeName>
    <alternativeName>
        <fullName evidence="4">Phenyalanyltransferase</fullName>
    </alternativeName>
</protein>
<comment type="catalytic activity">
    <reaction evidence="4">
        <text>L-phenylalanyl-tRNA(Phe) + an N-terminal L-alpha-aminoacyl-[protein] = an N-terminal L-phenylalanyl-L-alpha-aminoacyl-[protein] + tRNA(Phe)</text>
        <dbReference type="Rhea" id="RHEA:43632"/>
        <dbReference type="Rhea" id="RHEA-COMP:9668"/>
        <dbReference type="Rhea" id="RHEA-COMP:9699"/>
        <dbReference type="Rhea" id="RHEA-COMP:10636"/>
        <dbReference type="Rhea" id="RHEA-COMP:10637"/>
        <dbReference type="ChEBI" id="CHEBI:78442"/>
        <dbReference type="ChEBI" id="CHEBI:78531"/>
        <dbReference type="ChEBI" id="CHEBI:78597"/>
        <dbReference type="ChEBI" id="CHEBI:83561"/>
        <dbReference type="EC" id="2.3.2.6"/>
    </reaction>
</comment>